<proteinExistence type="predicted"/>
<comment type="caution">
    <text evidence="1">The sequence shown here is derived from an EMBL/GenBank/DDBJ whole genome shotgun (WGS) entry which is preliminary data.</text>
</comment>
<name>A0ACB9MRP5_9MYRT</name>
<gene>
    <name evidence="1" type="ORF">MLD38_031477</name>
</gene>
<reference evidence="2" key="1">
    <citation type="journal article" date="2023" name="Front. Plant Sci.">
        <title>Chromosomal-level genome assembly of Melastoma candidum provides insights into trichome evolution.</title>
        <authorList>
            <person name="Zhong Y."/>
            <person name="Wu W."/>
            <person name="Sun C."/>
            <person name="Zou P."/>
            <person name="Liu Y."/>
            <person name="Dai S."/>
            <person name="Zhou R."/>
        </authorList>
    </citation>
    <scope>NUCLEOTIDE SEQUENCE [LARGE SCALE GENOMIC DNA]</scope>
</reference>
<evidence type="ECO:0000313" key="2">
    <source>
        <dbReference type="Proteomes" id="UP001057402"/>
    </source>
</evidence>
<dbReference type="EMBL" id="CM042888">
    <property type="protein sequence ID" value="KAI4326134.1"/>
    <property type="molecule type" value="Genomic_DNA"/>
</dbReference>
<keyword evidence="2" id="KW-1185">Reference proteome</keyword>
<accession>A0ACB9MRP5</accession>
<sequence length="126" mass="14647">MLISTVFSTQSTSYPEVEEEVENPTATRSELVSSSPPSKRVSLTLFGRDRIGLENSIYFHKEKRQMVSSELWLEGEIKVQFQEPVRKEANDVTYNEVEPSNLNQQNIEVMNKCDEQRKKKMNMLMK</sequence>
<evidence type="ECO:0000313" key="1">
    <source>
        <dbReference type="EMBL" id="KAI4326134.1"/>
    </source>
</evidence>
<dbReference type="Proteomes" id="UP001057402">
    <property type="component" value="Chromosome 9"/>
</dbReference>
<organism evidence="1 2">
    <name type="scientific">Melastoma candidum</name>
    <dbReference type="NCBI Taxonomy" id="119954"/>
    <lineage>
        <taxon>Eukaryota</taxon>
        <taxon>Viridiplantae</taxon>
        <taxon>Streptophyta</taxon>
        <taxon>Embryophyta</taxon>
        <taxon>Tracheophyta</taxon>
        <taxon>Spermatophyta</taxon>
        <taxon>Magnoliopsida</taxon>
        <taxon>eudicotyledons</taxon>
        <taxon>Gunneridae</taxon>
        <taxon>Pentapetalae</taxon>
        <taxon>rosids</taxon>
        <taxon>malvids</taxon>
        <taxon>Myrtales</taxon>
        <taxon>Melastomataceae</taxon>
        <taxon>Melastomatoideae</taxon>
        <taxon>Melastomateae</taxon>
        <taxon>Melastoma</taxon>
    </lineage>
</organism>
<protein>
    <submittedName>
        <fullName evidence="1">Uncharacterized protein</fullName>
    </submittedName>
</protein>